<name>A0A382TSK4_9ZZZZ</name>
<keyword evidence="1" id="KW-0472">Membrane</keyword>
<keyword evidence="1" id="KW-1133">Transmembrane helix</keyword>
<dbReference type="AlphaFoldDB" id="A0A382TSK4"/>
<feature type="transmembrane region" description="Helical" evidence="1">
    <location>
        <begin position="37"/>
        <end position="58"/>
    </location>
</feature>
<dbReference type="EMBL" id="UINC01138849">
    <property type="protein sequence ID" value="SVD25044.1"/>
    <property type="molecule type" value="Genomic_DNA"/>
</dbReference>
<feature type="transmembrane region" description="Helical" evidence="1">
    <location>
        <begin position="70"/>
        <end position="89"/>
    </location>
</feature>
<feature type="transmembrane region" description="Helical" evidence="1">
    <location>
        <begin position="7"/>
        <end position="25"/>
    </location>
</feature>
<sequence length="127" mass="13840">MTTRIKPILGMWATLMALSLIMTFLRPEAWSGENAMFGQWPTFAIAWLVSVIFFDWVIQTTSMGVTQAAIVLAGATILASGPLWGWLFFGQAAGLAAVNAVQRLVFWYASAVVYGKLSGSEQSPAYE</sequence>
<keyword evidence="1" id="KW-0812">Transmembrane</keyword>
<evidence type="ECO:0000313" key="2">
    <source>
        <dbReference type="EMBL" id="SVD25044.1"/>
    </source>
</evidence>
<evidence type="ECO:0000256" key="1">
    <source>
        <dbReference type="SAM" id="Phobius"/>
    </source>
</evidence>
<organism evidence="2">
    <name type="scientific">marine metagenome</name>
    <dbReference type="NCBI Taxonomy" id="408172"/>
    <lineage>
        <taxon>unclassified sequences</taxon>
        <taxon>metagenomes</taxon>
        <taxon>ecological metagenomes</taxon>
    </lineage>
</organism>
<reference evidence="2" key="1">
    <citation type="submission" date="2018-05" db="EMBL/GenBank/DDBJ databases">
        <authorList>
            <person name="Lanie J.A."/>
            <person name="Ng W.-L."/>
            <person name="Kazmierczak K.M."/>
            <person name="Andrzejewski T.M."/>
            <person name="Davidsen T.M."/>
            <person name="Wayne K.J."/>
            <person name="Tettelin H."/>
            <person name="Glass J.I."/>
            <person name="Rusch D."/>
            <person name="Podicherti R."/>
            <person name="Tsui H.-C.T."/>
            <person name="Winkler M.E."/>
        </authorList>
    </citation>
    <scope>NUCLEOTIDE SEQUENCE</scope>
</reference>
<protein>
    <submittedName>
        <fullName evidence="2">Uncharacterized protein</fullName>
    </submittedName>
</protein>
<proteinExistence type="predicted"/>
<gene>
    <name evidence="2" type="ORF">METZ01_LOCUS377898</name>
</gene>
<accession>A0A382TSK4</accession>